<dbReference type="AlphaFoldDB" id="A0A208ZYL4"/>
<reference evidence="1 2" key="1">
    <citation type="submission" date="2017-05" db="EMBL/GenBank/DDBJ databases">
        <title>Whole genome sequencing of Yersinia kristensenii.</title>
        <authorList>
            <person name="Campioni F."/>
        </authorList>
    </citation>
    <scope>NUCLEOTIDE SEQUENCE [LARGE SCALE GENOMIC DNA]</scope>
    <source>
        <strain evidence="1 2">CFSAN060536</strain>
    </source>
</reference>
<evidence type="ECO:0000313" key="2">
    <source>
        <dbReference type="Proteomes" id="UP000196440"/>
    </source>
</evidence>
<protein>
    <submittedName>
        <fullName evidence="1">Uncharacterized protein</fullName>
    </submittedName>
</protein>
<dbReference type="RefSeq" id="WP_087816242.1">
    <property type="nucleotide sequence ID" value="NZ_CBCPKE010000016.1"/>
</dbReference>
<dbReference type="Proteomes" id="UP000196440">
    <property type="component" value="Unassembled WGS sequence"/>
</dbReference>
<gene>
    <name evidence="1" type="ORF">CBW57_14080</name>
</gene>
<accession>A0A208ZYL4</accession>
<name>A0A208ZYL4_YERIN</name>
<sequence length="157" mass="17850">MFGLFRKKRVEEKRYDVSYVQSELVVLAARLISKQTDMFSHIVDNSNDRDKNGPLLSPRYITPWVIGYCIGLLDAVTQTQANRMKFTAEMQLLLFSVVFGESNVPNANAVYIACNEASDPDHVFHVTFEIYLSGLEKAFNEICEEKPVIGLFAYLQS</sequence>
<comment type="caution">
    <text evidence="1">The sequence shown here is derived from an EMBL/GenBank/DDBJ whole genome shotgun (WGS) entry which is preliminary data.</text>
</comment>
<organism evidence="1 2">
    <name type="scientific">Yersinia intermedia</name>
    <dbReference type="NCBI Taxonomy" id="631"/>
    <lineage>
        <taxon>Bacteria</taxon>
        <taxon>Pseudomonadati</taxon>
        <taxon>Pseudomonadota</taxon>
        <taxon>Gammaproteobacteria</taxon>
        <taxon>Enterobacterales</taxon>
        <taxon>Yersiniaceae</taxon>
        <taxon>Yersinia</taxon>
    </lineage>
</organism>
<evidence type="ECO:0000313" key="1">
    <source>
        <dbReference type="EMBL" id="OVZ85544.1"/>
    </source>
</evidence>
<proteinExistence type="predicted"/>
<dbReference type="EMBL" id="NHOI01000019">
    <property type="protein sequence ID" value="OVZ85544.1"/>
    <property type="molecule type" value="Genomic_DNA"/>
</dbReference>